<dbReference type="AlphaFoldDB" id="A0A256IH61"/>
<protein>
    <recommendedName>
        <fullName evidence="1">Taxis protein CheF</fullName>
    </recommendedName>
</protein>
<dbReference type="RefSeq" id="WP_094532838.1">
    <property type="nucleotide sequence ID" value="NZ_NHPJ01000096.1"/>
</dbReference>
<reference evidence="2 3" key="1">
    <citation type="journal article" date="2014" name="Front. Microbiol.">
        <title>Population and genomic analysis of the genus Halorubrum.</title>
        <authorList>
            <person name="Fullmer M.S."/>
            <person name="Soucy S.M."/>
            <person name="Swithers K.S."/>
            <person name="Makkay A.M."/>
            <person name="Wheeler R."/>
            <person name="Ventosa A."/>
            <person name="Gogarten J.P."/>
            <person name="Papke R.T."/>
        </authorList>
    </citation>
    <scope>NUCLEOTIDE SEQUENCE [LARGE SCALE GENOMIC DNA]</scope>
    <source>
        <strain evidence="2 3">Cb34</strain>
    </source>
</reference>
<comment type="caution">
    <text evidence="2">The sequence shown here is derived from an EMBL/GenBank/DDBJ whole genome shotgun (WGS) entry which is preliminary data.</text>
</comment>
<dbReference type="EMBL" id="NHPJ01000096">
    <property type="protein sequence ID" value="OYR55869.1"/>
    <property type="molecule type" value="Genomic_DNA"/>
</dbReference>
<dbReference type="PIRSF" id="PIRSF026802">
    <property type="entry name" value="UCP026802"/>
    <property type="match status" value="1"/>
</dbReference>
<organism evidence="2 3">
    <name type="scientific">Halorubrum halodurans</name>
    <dbReference type="NCBI Taxonomy" id="1383851"/>
    <lineage>
        <taxon>Archaea</taxon>
        <taxon>Methanobacteriati</taxon>
        <taxon>Methanobacteriota</taxon>
        <taxon>Stenosarchaea group</taxon>
        <taxon>Halobacteria</taxon>
        <taxon>Halobacteriales</taxon>
        <taxon>Haloferacaceae</taxon>
        <taxon>Halorubrum</taxon>
    </lineage>
</organism>
<dbReference type="GO" id="GO:0006935">
    <property type="term" value="P:chemotaxis"/>
    <property type="evidence" value="ECO:0007669"/>
    <property type="project" value="UniProtKB-UniRule"/>
</dbReference>
<accession>A0A256IH61</accession>
<gene>
    <name evidence="2" type="ORF">DJ70_10620</name>
</gene>
<keyword evidence="3" id="KW-1185">Reference proteome</keyword>
<dbReference type="PANTHER" id="PTHR42201:SF1">
    <property type="entry name" value="TAXIS PROTEIN"/>
    <property type="match status" value="1"/>
</dbReference>
<evidence type="ECO:0000313" key="2">
    <source>
        <dbReference type="EMBL" id="OYR55869.1"/>
    </source>
</evidence>
<dbReference type="Pfam" id="PF04283">
    <property type="entry name" value="CheF-arch"/>
    <property type="match status" value="1"/>
</dbReference>
<evidence type="ECO:0000313" key="3">
    <source>
        <dbReference type="Proteomes" id="UP000216308"/>
    </source>
</evidence>
<keyword evidence="1" id="KW-0145">Chemotaxis</keyword>
<name>A0A256IH61_9EURY</name>
<dbReference type="OrthoDB" id="337296at2157"/>
<proteinExistence type="predicted"/>
<comment type="function">
    <text evidence="1">Involved in taxis signal transduction.</text>
</comment>
<comment type="subunit">
    <text evidence="1">Interacts with chemotaxis (Che) proteins as well as flagella accessory (Fla) proteins.</text>
</comment>
<dbReference type="InterPro" id="IPR007381">
    <property type="entry name" value="CheF1/F2"/>
</dbReference>
<sequence>MEESVVADFVGRVHASDVGDDEPVRGRVLLSQRRLVLATADARTTIPLSRVFDVVVGTVPGDLKSFFSDSVTVAYERGGTRSTALVEGEPDDMDRFTRLLFTALLRDVTVTVRHPAKVGGRVTDATDRKASVSPSAGSIGFVGCDEPFSVDLSTVIDYDRTARTLAGTRRPALVFRHVPEDRTVTSIVTVPDERTLNVLGRYIRLEYEEVRTEIEELDPTEEELEVLVSIYSAGGEASVSQVVTGDATRTSMILDSLRESGLVVDGEAGAALTRKGRMVVTTYLESVNS</sequence>
<dbReference type="Proteomes" id="UP000216308">
    <property type="component" value="Unassembled WGS sequence"/>
</dbReference>
<evidence type="ECO:0000256" key="1">
    <source>
        <dbReference type="PIRNR" id="PIRNR026802"/>
    </source>
</evidence>
<dbReference type="PANTHER" id="PTHR42201">
    <property type="entry name" value="TAXIS PROTEIN"/>
    <property type="match status" value="1"/>
</dbReference>